<dbReference type="Gene3D" id="2.40.50.140">
    <property type="entry name" value="Nucleic acid-binding proteins"/>
    <property type="match status" value="1"/>
</dbReference>
<keyword evidence="6" id="KW-0698">rRNA processing</keyword>
<dbReference type="Gene3D" id="3.40.1260.20">
    <property type="entry name" value="Ribonuclease E, catalytic domain"/>
    <property type="match status" value="1"/>
</dbReference>
<evidence type="ECO:0000256" key="14">
    <source>
        <dbReference type="ARBA" id="ARBA00022842"/>
    </source>
</evidence>
<evidence type="ECO:0000259" key="16">
    <source>
        <dbReference type="SMART" id="SM00316"/>
    </source>
</evidence>
<dbReference type="GO" id="GO:0000049">
    <property type="term" value="F:tRNA binding"/>
    <property type="evidence" value="ECO:0007669"/>
    <property type="project" value="UniProtKB-KW"/>
</dbReference>
<feature type="domain" description="S1 motif" evidence="16">
    <location>
        <begin position="37"/>
        <end position="148"/>
    </location>
</feature>
<comment type="caution">
    <text evidence="17">The sequence shown here is derived from an EMBL/GenBank/DDBJ whole genome shotgun (WGS) entry which is preliminary data.</text>
</comment>
<dbReference type="InterPro" id="IPR048583">
    <property type="entry name" value="RNase_E_G_thioredoxin-like"/>
</dbReference>
<evidence type="ECO:0000256" key="8">
    <source>
        <dbReference type="ARBA" id="ARBA00022694"/>
    </source>
</evidence>
<evidence type="ECO:0000256" key="5">
    <source>
        <dbReference type="ARBA" id="ARBA00022490"/>
    </source>
</evidence>
<evidence type="ECO:0000256" key="1">
    <source>
        <dbReference type="ARBA" id="ARBA00001946"/>
    </source>
</evidence>
<comment type="cofactor">
    <cofactor evidence="1">
        <name>Mg(2+)</name>
        <dbReference type="ChEBI" id="CHEBI:18420"/>
    </cofactor>
</comment>
<evidence type="ECO:0000313" key="17">
    <source>
        <dbReference type="EMBL" id="PKZ69494.1"/>
    </source>
</evidence>
<dbReference type="PANTHER" id="PTHR30001">
    <property type="entry name" value="RIBONUCLEASE"/>
    <property type="match status" value="1"/>
</dbReference>
<keyword evidence="5" id="KW-0963">Cytoplasm</keyword>
<keyword evidence="13" id="KW-0378">Hydrolase</keyword>
<dbReference type="InterPro" id="IPR004659">
    <property type="entry name" value="RNase_E/G"/>
</dbReference>
<dbReference type="GO" id="GO:0005737">
    <property type="term" value="C:cytoplasm"/>
    <property type="evidence" value="ECO:0007669"/>
    <property type="project" value="UniProtKB-SubCell"/>
</dbReference>
<dbReference type="GO" id="GO:0008033">
    <property type="term" value="P:tRNA processing"/>
    <property type="evidence" value="ECO:0007669"/>
    <property type="project" value="UniProtKB-KW"/>
</dbReference>
<dbReference type="SUPFAM" id="SSF50249">
    <property type="entry name" value="Nucleic acid-binding proteins"/>
    <property type="match status" value="1"/>
</dbReference>
<keyword evidence="12" id="KW-0255">Endonuclease</keyword>
<dbReference type="InterPro" id="IPR012340">
    <property type="entry name" value="NA-bd_OB-fold"/>
</dbReference>
<dbReference type="GO" id="GO:0004519">
    <property type="term" value="F:endonuclease activity"/>
    <property type="evidence" value="ECO:0007669"/>
    <property type="project" value="UniProtKB-KW"/>
</dbReference>
<comment type="similarity">
    <text evidence="3">Belongs to the RNase E/G family. RNase G subfamily.</text>
</comment>
<evidence type="ECO:0000313" key="18">
    <source>
        <dbReference type="Proteomes" id="UP000234914"/>
    </source>
</evidence>
<dbReference type="GO" id="GO:0004540">
    <property type="term" value="F:RNA nuclease activity"/>
    <property type="evidence" value="ECO:0007669"/>
    <property type="project" value="InterPro"/>
</dbReference>
<evidence type="ECO:0000256" key="13">
    <source>
        <dbReference type="ARBA" id="ARBA00022801"/>
    </source>
</evidence>
<keyword evidence="7" id="KW-0820">tRNA-binding</keyword>
<keyword evidence="10" id="KW-0479">Metal-binding</keyword>
<evidence type="ECO:0000256" key="7">
    <source>
        <dbReference type="ARBA" id="ARBA00022555"/>
    </source>
</evidence>
<keyword evidence="15" id="KW-0694">RNA-binding</keyword>
<comment type="subcellular location">
    <subcellularLocation>
        <location evidence="2">Cytoplasm</location>
    </subcellularLocation>
</comment>
<name>A0A2I1RK62_FAUOS</name>
<accession>A0A2I1RK62</accession>
<protein>
    <recommendedName>
        <fullName evidence="4">Ribonuclease G</fullName>
    </recommendedName>
</protein>
<evidence type="ECO:0000256" key="15">
    <source>
        <dbReference type="ARBA" id="ARBA00022884"/>
    </source>
</evidence>
<keyword evidence="14" id="KW-0460">Magnesium</keyword>
<dbReference type="NCBIfam" id="TIGR00757">
    <property type="entry name" value="RNaseEG"/>
    <property type="match status" value="1"/>
</dbReference>
<dbReference type="SMART" id="SM00316">
    <property type="entry name" value="S1"/>
    <property type="match status" value="1"/>
</dbReference>
<keyword evidence="11" id="KW-0699">rRNA-binding</keyword>
<evidence type="ECO:0000256" key="10">
    <source>
        <dbReference type="ARBA" id="ARBA00022723"/>
    </source>
</evidence>
<dbReference type="CDD" id="cd04453">
    <property type="entry name" value="S1_RNase_E"/>
    <property type="match status" value="1"/>
</dbReference>
<dbReference type="InterPro" id="IPR003029">
    <property type="entry name" value="S1_domain"/>
</dbReference>
<dbReference type="GO" id="GO:0046872">
    <property type="term" value="F:metal ion binding"/>
    <property type="evidence" value="ECO:0007669"/>
    <property type="project" value="UniProtKB-KW"/>
</dbReference>
<dbReference type="GO" id="GO:0019843">
    <property type="term" value="F:rRNA binding"/>
    <property type="evidence" value="ECO:0007669"/>
    <property type="project" value="UniProtKB-KW"/>
</dbReference>
<organism evidence="17 18">
    <name type="scientific">Faucicola osloensis</name>
    <name type="common">Moraxella osloensis</name>
    <dbReference type="NCBI Taxonomy" id="34062"/>
    <lineage>
        <taxon>Bacteria</taxon>
        <taxon>Pseudomonadati</taxon>
        <taxon>Pseudomonadota</taxon>
        <taxon>Gammaproteobacteria</taxon>
        <taxon>Moraxellales</taxon>
        <taxon>Moraxellaceae</taxon>
        <taxon>Faucicola</taxon>
    </lineage>
</organism>
<dbReference type="Pfam" id="PF10150">
    <property type="entry name" value="RNase_E_G"/>
    <property type="match status" value="1"/>
</dbReference>
<proteinExistence type="inferred from homology"/>
<dbReference type="EMBL" id="PKJS01000003">
    <property type="protein sequence ID" value="PKZ69494.1"/>
    <property type="molecule type" value="Genomic_DNA"/>
</dbReference>
<dbReference type="GO" id="GO:0006364">
    <property type="term" value="P:rRNA processing"/>
    <property type="evidence" value="ECO:0007669"/>
    <property type="project" value="UniProtKB-KW"/>
</dbReference>
<reference evidence="17 18" key="1">
    <citation type="submission" date="2017-12" db="EMBL/GenBank/DDBJ databases">
        <title>Phylogenetic diversity of female urinary microbiome.</title>
        <authorList>
            <person name="Thomas-White K."/>
            <person name="Wolfe A.J."/>
        </authorList>
    </citation>
    <scope>NUCLEOTIDE SEQUENCE [LARGE SCALE GENOMIC DNA]</scope>
    <source>
        <strain evidence="17 18">UMB0416</strain>
    </source>
</reference>
<dbReference type="Pfam" id="PF20833">
    <property type="entry name" value="RNase_E_G_Thio"/>
    <property type="match status" value="1"/>
</dbReference>
<evidence type="ECO:0000256" key="6">
    <source>
        <dbReference type="ARBA" id="ARBA00022552"/>
    </source>
</evidence>
<dbReference type="RefSeq" id="WP_101963881.1">
    <property type="nucleotide sequence ID" value="NZ_PKJS01000003.1"/>
</dbReference>
<dbReference type="Proteomes" id="UP000234914">
    <property type="component" value="Unassembled WGS sequence"/>
</dbReference>
<dbReference type="AlphaFoldDB" id="A0A2I1RK62"/>
<dbReference type="GO" id="GO:0016787">
    <property type="term" value="F:hydrolase activity"/>
    <property type="evidence" value="ECO:0007669"/>
    <property type="project" value="UniProtKB-KW"/>
</dbReference>
<dbReference type="InterPro" id="IPR019307">
    <property type="entry name" value="RNA-bd_AU-1/RNase_E/G"/>
</dbReference>
<sequence length="521" mass="59237">MTEELLINISPSESRVAVLEDGILNEIFIERHSKLGSVGNIYLGTVVRVLPGMQAAFIDIGQSRTAFLHVNDMQTLRPKLSAIEPPKPQNPAIDNTLDPDTTTLAMTTTTYQPPPSELIENRLYEGQRILVQVIKDQLGSKGARLTTDVSLPSRYLVYLPYGEHIGISQRIDGDERERLKTQLSELMHQVNLQGGLIARTAAENIPQSKLEEDIYYLLQLWRMVQARREQTPPHRRFELIYQDLSLPLRAIRDLIGEQTERVTVDNARVFDAIRHFAKEFVPLIYPRIQLYEGEQALFDVHRVEEDLKDALNRRVNLKSGGYLIIDQTEAMTTIDVNTGSFVGGRSLEDTVYKTNLEATHAIARQLRLRNLGGIIILDFIDMQEQQHRDEVLASLQEQLKRDYAKTNISQVSALGLIEMTRKRTRESLQQQLCEPCPTCGGKGFVKSAETVCLEIFRELMRCARTYNAPKKFTVVANSGVIDLLETIEADTVAEMEYLLGRPINLESDNRFNQEQYDILLD</sequence>
<gene>
    <name evidence="17" type="ORF">CYJ96_03090</name>
</gene>
<evidence type="ECO:0000256" key="11">
    <source>
        <dbReference type="ARBA" id="ARBA00022730"/>
    </source>
</evidence>
<evidence type="ECO:0000256" key="3">
    <source>
        <dbReference type="ARBA" id="ARBA00005663"/>
    </source>
</evidence>
<evidence type="ECO:0000256" key="4">
    <source>
        <dbReference type="ARBA" id="ARBA00017719"/>
    </source>
</evidence>
<evidence type="ECO:0000256" key="2">
    <source>
        <dbReference type="ARBA" id="ARBA00004496"/>
    </source>
</evidence>
<evidence type="ECO:0000256" key="9">
    <source>
        <dbReference type="ARBA" id="ARBA00022722"/>
    </source>
</evidence>
<keyword evidence="9" id="KW-0540">Nuclease</keyword>
<evidence type="ECO:0000256" key="12">
    <source>
        <dbReference type="ARBA" id="ARBA00022759"/>
    </source>
</evidence>
<keyword evidence="8" id="KW-0819">tRNA processing</keyword>
<dbReference type="PANTHER" id="PTHR30001:SF0">
    <property type="entry name" value="RIBONUCLEASE G"/>
    <property type="match status" value="1"/>
</dbReference>